<dbReference type="PROSITE" id="PS50293">
    <property type="entry name" value="TPR_REGION"/>
    <property type="match status" value="1"/>
</dbReference>
<feature type="repeat" description="TPR" evidence="1">
    <location>
        <begin position="216"/>
        <end position="249"/>
    </location>
</feature>
<sequence length="263" mass="29397">MNISWVIVLCKIYTAWQGYTMKLFRTAHRTSITITSLAILTLSTSSFAQDDGAASVLQRYGNLNIERTGPTIDAELGRKYLRRGNTYSNLERFEEAVDEYRKAVSADPNLADAIRNLANTYYLERFDEAKPLLARFIRLQTTTTAALIAAVTTLGELERSDGNYAASIAFDLRAIELDSDNDSQVHIMANTYNNAGEADKAITVYQKAIEVMPGNAFFDRSLGRILEQESRIQEALQAYESAAAKNPDSDFYSNLVESTRSRL</sequence>
<feature type="signal peptide" evidence="2">
    <location>
        <begin position="1"/>
        <end position="48"/>
    </location>
</feature>
<evidence type="ECO:0000256" key="1">
    <source>
        <dbReference type="PROSITE-ProRule" id="PRU00339"/>
    </source>
</evidence>
<dbReference type="InterPro" id="IPR037919">
    <property type="entry name" value="OGT"/>
</dbReference>
<dbReference type="PROSITE" id="PS50005">
    <property type="entry name" value="TPR"/>
    <property type="match status" value="3"/>
</dbReference>
<dbReference type="InterPro" id="IPR019734">
    <property type="entry name" value="TPR_rpt"/>
</dbReference>
<evidence type="ECO:0000313" key="3">
    <source>
        <dbReference type="EMBL" id="PCI80957.1"/>
    </source>
</evidence>
<name>A0A2A4XFY2_9GAMM</name>
<evidence type="ECO:0000313" key="4">
    <source>
        <dbReference type="Proteomes" id="UP000218767"/>
    </source>
</evidence>
<feature type="repeat" description="TPR" evidence="1">
    <location>
        <begin position="182"/>
        <end position="215"/>
    </location>
</feature>
<evidence type="ECO:0000256" key="2">
    <source>
        <dbReference type="SAM" id="SignalP"/>
    </source>
</evidence>
<proteinExistence type="predicted"/>
<dbReference type="PANTHER" id="PTHR44366">
    <property type="entry name" value="UDP-N-ACETYLGLUCOSAMINE--PEPTIDE N-ACETYLGLUCOSAMINYLTRANSFERASE 110 KDA SUBUNIT"/>
    <property type="match status" value="1"/>
</dbReference>
<accession>A0A2A4XFY2</accession>
<gene>
    <name evidence="3" type="ORF">COB20_02360</name>
</gene>
<dbReference type="SMART" id="SM00028">
    <property type="entry name" value="TPR"/>
    <property type="match status" value="4"/>
</dbReference>
<dbReference type="InterPro" id="IPR011990">
    <property type="entry name" value="TPR-like_helical_dom_sf"/>
</dbReference>
<dbReference type="Pfam" id="PF13414">
    <property type="entry name" value="TPR_11"/>
    <property type="match status" value="1"/>
</dbReference>
<dbReference type="Pfam" id="PF13432">
    <property type="entry name" value="TPR_16"/>
    <property type="match status" value="1"/>
</dbReference>
<dbReference type="SUPFAM" id="SSF48452">
    <property type="entry name" value="TPR-like"/>
    <property type="match status" value="1"/>
</dbReference>
<feature type="repeat" description="TPR" evidence="1">
    <location>
        <begin position="77"/>
        <end position="110"/>
    </location>
</feature>
<dbReference type="PANTHER" id="PTHR44366:SF1">
    <property type="entry name" value="UDP-N-ACETYLGLUCOSAMINE--PEPTIDE N-ACETYLGLUCOSAMINYLTRANSFERASE 110 KDA SUBUNIT"/>
    <property type="match status" value="1"/>
</dbReference>
<dbReference type="GO" id="GO:0097363">
    <property type="term" value="F:protein O-acetylglucosaminyltransferase activity"/>
    <property type="evidence" value="ECO:0007669"/>
    <property type="project" value="TreeGrafter"/>
</dbReference>
<dbReference type="AlphaFoldDB" id="A0A2A4XFY2"/>
<dbReference type="Proteomes" id="UP000218767">
    <property type="component" value="Unassembled WGS sequence"/>
</dbReference>
<reference evidence="4" key="1">
    <citation type="submission" date="2017-08" db="EMBL/GenBank/DDBJ databases">
        <title>A dynamic microbial community with high functional redundancy inhabits the cold, oxic subseafloor aquifer.</title>
        <authorList>
            <person name="Tully B.J."/>
            <person name="Wheat C.G."/>
            <person name="Glazer B.T."/>
            <person name="Huber J.A."/>
        </authorList>
    </citation>
    <scope>NUCLEOTIDE SEQUENCE [LARGE SCALE GENOMIC DNA]</scope>
</reference>
<keyword evidence="2" id="KW-0732">Signal</keyword>
<dbReference type="GO" id="GO:0006493">
    <property type="term" value="P:protein O-linked glycosylation"/>
    <property type="evidence" value="ECO:0007669"/>
    <property type="project" value="InterPro"/>
</dbReference>
<feature type="chain" id="PRO_5012088277" evidence="2">
    <location>
        <begin position="49"/>
        <end position="263"/>
    </location>
</feature>
<dbReference type="Gene3D" id="1.25.40.10">
    <property type="entry name" value="Tetratricopeptide repeat domain"/>
    <property type="match status" value="2"/>
</dbReference>
<comment type="caution">
    <text evidence="3">The sequence shown here is derived from an EMBL/GenBank/DDBJ whole genome shotgun (WGS) entry which is preliminary data.</text>
</comment>
<keyword evidence="1" id="KW-0802">TPR repeat</keyword>
<protein>
    <submittedName>
        <fullName evidence="3">Uncharacterized protein</fullName>
    </submittedName>
</protein>
<dbReference type="EMBL" id="NVUL01000007">
    <property type="protein sequence ID" value="PCI80957.1"/>
    <property type="molecule type" value="Genomic_DNA"/>
</dbReference>
<organism evidence="3 4">
    <name type="scientific">SAR86 cluster bacterium</name>
    <dbReference type="NCBI Taxonomy" id="2030880"/>
    <lineage>
        <taxon>Bacteria</taxon>
        <taxon>Pseudomonadati</taxon>
        <taxon>Pseudomonadota</taxon>
        <taxon>Gammaproteobacteria</taxon>
        <taxon>SAR86 cluster</taxon>
    </lineage>
</organism>